<accession>A0A0F9DIJ6</accession>
<gene>
    <name evidence="1" type="ORF">LCGC14_2273430</name>
</gene>
<protein>
    <recommendedName>
        <fullName evidence="2">Phage major capsid protein</fullName>
    </recommendedName>
</protein>
<dbReference type="AlphaFoldDB" id="A0A0F9DIJ6"/>
<evidence type="ECO:0000313" key="1">
    <source>
        <dbReference type="EMBL" id="KKL53641.1"/>
    </source>
</evidence>
<comment type="caution">
    <text evidence="1">The sequence shown here is derived from an EMBL/GenBank/DDBJ whole genome shotgun (WGS) entry which is preliminary data.</text>
</comment>
<proteinExistence type="predicted"/>
<reference evidence="1" key="1">
    <citation type="journal article" date="2015" name="Nature">
        <title>Complex archaea that bridge the gap between prokaryotes and eukaryotes.</title>
        <authorList>
            <person name="Spang A."/>
            <person name="Saw J.H."/>
            <person name="Jorgensen S.L."/>
            <person name="Zaremba-Niedzwiedzka K."/>
            <person name="Martijn J."/>
            <person name="Lind A.E."/>
            <person name="van Eijk R."/>
            <person name="Schleper C."/>
            <person name="Guy L."/>
            <person name="Ettema T.J."/>
        </authorList>
    </citation>
    <scope>NUCLEOTIDE SEQUENCE</scope>
</reference>
<sequence>MKTNKQLLSKRQQIEKMISLPTITLAAEEADRFIDYITDESVMKGRARVVKMNKAVQNIRMLGLGTGDFLHPGDTFSSSEYKKILSHQKIELTSKKVRGCIAIFDDDLEDNIEADAFADHLMKMVAKKISNELDIAYWIGDTGSGNDYGDTDIKSLWDGWRYRIANGDTDGDTYYNAVSGGATVLDATASGSFIVEAPSRIAMVEKTAPYNWEFKYNKMLSTLPSKYKVGGLSNMSFYNSDLVTQNYIEALAARSTILGDSAILGKGDIKYGMVPIVSCPNMPTTMYGGTQATEKSTAGSYADCLLTPNGNLIIGIQRDIKIESQREAADEATYWFYSMRAVPAIENINACVLLRKLIVTGTMLES</sequence>
<name>A0A0F9DIJ6_9ZZZZ</name>
<evidence type="ECO:0008006" key="2">
    <source>
        <dbReference type="Google" id="ProtNLM"/>
    </source>
</evidence>
<organism evidence="1">
    <name type="scientific">marine sediment metagenome</name>
    <dbReference type="NCBI Taxonomy" id="412755"/>
    <lineage>
        <taxon>unclassified sequences</taxon>
        <taxon>metagenomes</taxon>
        <taxon>ecological metagenomes</taxon>
    </lineage>
</organism>
<dbReference type="EMBL" id="LAZR01031477">
    <property type="protein sequence ID" value="KKL53641.1"/>
    <property type="molecule type" value="Genomic_DNA"/>
</dbReference>